<protein>
    <recommendedName>
        <fullName evidence="3">DUF7869 domain-containing protein</fullName>
    </recommendedName>
</protein>
<sequence length="662" mass="76610">MNSDDPVRDPDFVCHNENGISSDKSSEDSVSLLATIEEGPQTAIEIRDETNTSNHNSSSLILQEEDIETEASFQGRPKRGRKRLYGGDLREDRKKKKYNNLSYVNTKKQVVESKVFIDYSCNCPKQCQEKVSSYVAQNMYLIACIKEKPKKRAYVTTARHNLKRNNKTYTREYYLKNILVCKQIFLNTLQTSSKRINTALCKMRNNCLKDMRGLQAGQNAASTDSELFLENIIRKLPTYISHYRRAKSNDAKFLTSDMTLPKIYNLYSKEAKSAGQRVLSYSKVRHVFVTKFNLRTKPLKKDTCNKCDFYESKKNQALEEEKRKIEEDHKKHIDKAKFLQQELKKDMKLAKDDPTIETITFDLQKTLPLPRIPTNIVFYKRQLWVYNLGIHTGSNDQAHCNVWVEGEAGRGSQEVGSCLIKHITERLKDGVEILFLWSDSCGGQNRNIKLTLMLKALLNDHPTLKEIHHRFLESDHSFLPNDTDFGRIERSLKHQQRLYTPDDYIEIMKNCRKIKPMIVDRLTKEDFLSSRNLETKITNRKKAVNGSKISWLDTKEIVLKKEEMYSIFMRNNLDDELKEVSLKKNIRSRTVITKSDMDLLWPTGKAISEAKLSDIKSILHLIPNDAKDFYKTLTSSDIEDDIDGFTGPIDFEVEGDDDNTDV</sequence>
<dbReference type="PANTHER" id="PTHR10773">
    <property type="entry name" value="DNA-DIRECTED RNA POLYMERASES I, II, AND III SUBUNIT RPABC2"/>
    <property type="match status" value="1"/>
</dbReference>
<comment type="caution">
    <text evidence="4">The sequence shown here is derived from an EMBL/GenBank/DDBJ whole genome shotgun (WGS) entry which is preliminary data.</text>
</comment>
<evidence type="ECO:0000256" key="2">
    <source>
        <dbReference type="SAM" id="MobiDB-lite"/>
    </source>
</evidence>
<dbReference type="AlphaFoldDB" id="A0A922M212"/>
<gene>
    <name evidence="4" type="ORF">HF086_017320</name>
</gene>
<dbReference type="InterPro" id="IPR057191">
    <property type="entry name" value="DUF7869"/>
</dbReference>
<feature type="coiled-coil region" evidence="1">
    <location>
        <begin position="315"/>
        <end position="342"/>
    </location>
</feature>
<dbReference type="Proteomes" id="UP000814243">
    <property type="component" value="Unassembled WGS sequence"/>
</dbReference>
<evidence type="ECO:0000313" key="5">
    <source>
        <dbReference type="Proteomes" id="UP000814243"/>
    </source>
</evidence>
<organism evidence="4 5">
    <name type="scientific">Spodoptera exigua</name>
    <name type="common">Beet armyworm</name>
    <name type="synonym">Noctua fulgens</name>
    <dbReference type="NCBI Taxonomy" id="7107"/>
    <lineage>
        <taxon>Eukaryota</taxon>
        <taxon>Metazoa</taxon>
        <taxon>Ecdysozoa</taxon>
        <taxon>Arthropoda</taxon>
        <taxon>Hexapoda</taxon>
        <taxon>Insecta</taxon>
        <taxon>Pterygota</taxon>
        <taxon>Neoptera</taxon>
        <taxon>Endopterygota</taxon>
        <taxon>Lepidoptera</taxon>
        <taxon>Glossata</taxon>
        <taxon>Ditrysia</taxon>
        <taxon>Noctuoidea</taxon>
        <taxon>Noctuidae</taxon>
        <taxon>Amphipyrinae</taxon>
        <taxon>Spodoptera</taxon>
    </lineage>
</organism>
<dbReference type="PANTHER" id="PTHR10773:SF19">
    <property type="match status" value="1"/>
</dbReference>
<feature type="compositionally biased region" description="Polar residues" evidence="2">
    <location>
        <begin position="51"/>
        <end position="61"/>
    </location>
</feature>
<proteinExistence type="predicted"/>
<evidence type="ECO:0000259" key="3">
    <source>
        <dbReference type="Pfam" id="PF25273"/>
    </source>
</evidence>
<evidence type="ECO:0000256" key="1">
    <source>
        <dbReference type="SAM" id="Coils"/>
    </source>
</evidence>
<feature type="domain" description="DUF7869" evidence="3">
    <location>
        <begin position="412"/>
        <end position="517"/>
    </location>
</feature>
<dbReference type="Pfam" id="PF25273">
    <property type="entry name" value="DUF7869"/>
    <property type="match status" value="1"/>
</dbReference>
<dbReference type="EMBL" id="JACEFF010000911">
    <property type="protein sequence ID" value="KAH9628494.1"/>
    <property type="molecule type" value="Genomic_DNA"/>
</dbReference>
<feature type="region of interest" description="Disordered" evidence="2">
    <location>
        <begin position="1"/>
        <end position="30"/>
    </location>
</feature>
<evidence type="ECO:0000313" key="4">
    <source>
        <dbReference type="EMBL" id="KAH9628494.1"/>
    </source>
</evidence>
<feature type="compositionally biased region" description="Basic and acidic residues" evidence="2">
    <location>
        <begin position="1"/>
        <end position="14"/>
    </location>
</feature>
<feature type="region of interest" description="Disordered" evidence="2">
    <location>
        <begin position="48"/>
        <end position="84"/>
    </location>
</feature>
<name>A0A922M212_SPOEX</name>
<keyword evidence="1" id="KW-0175">Coiled coil</keyword>
<accession>A0A922M212</accession>
<reference evidence="4" key="1">
    <citation type="journal article" date="2021" name="G3 (Bethesda)">
        <title>Genome and transcriptome analysis of the beet armyworm Spodoptera exigua reveals targets for pest control. .</title>
        <authorList>
            <person name="Simon S."/>
            <person name="Breeschoten T."/>
            <person name="Jansen H.J."/>
            <person name="Dirks R.P."/>
            <person name="Schranz M.E."/>
            <person name="Ros V.I.D."/>
        </authorList>
    </citation>
    <scope>NUCLEOTIDE SEQUENCE</scope>
    <source>
        <strain evidence="4">TB_SE_WUR_2020</strain>
    </source>
</reference>